<accession>A0ABU5Q973</accession>
<name>A0ABU5Q973_9BACT</name>
<evidence type="ECO:0000313" key="3">
    <source>
        <dbReference type="Proteomes" id="UP001302949"/>
    </source>
</evidence>
<evidence type="ECO:0000313" key="2">
    <source>
        <dbReference type="EMBL" id="MEA5139132.1"/>
    </source>
</evidence>
<comment type="caution">
    <text evidence="2">The sequence shown here is derived from an EMBL/GenBank/DDBJ whole genome shotgun (WGS) entry which is preliminary data.</text>
</comment>
<feature type="signal peptide" evidence="1">
    <location>
        <begin position="1"/>
        <end position="20"/>
    </location>
</feature>
<dbReference type="PROSITE" id="PS51257">
    <property type="entry name" value="PROKAR_LIPOPROTEIN"/>
    <property type="match status" value="1"/>
</dbReference>
<keyword evidence="1" id="KW-0732">Signal</keyword>
<dbReference type="EMBL" id="JAYFUM010000008">
    <property type="protein sequence ID" value="MEA5139132.1"/>
    <property type="molecule type" value="Genomic_DNA"/>
</dbReference>
<feature type="chain" id="PRO_5047259440" evidence="1">
    <location>
        <begin position="21"/>
        <end position="195"/>
    </location>
</feature>
<proteinExistence type="predicted"/>
<dbReference type="Proteomes" id="UP001302949">
    <property type="component" value="Unassembled WGS sequence"/>
</dbReference>
<sequence>MKKMIKLTVAILVVSSVVYACKVKQQSNLSPEMKPKSVFTQENDADIVHLLAKNWVINVVNYQADARKNVLYERGIDANLHDFSKESFQLTSDEKVIYTDGAGKKHRGTWELENESTQLVMKFEDGEEISWDIIKRDKNHLDLHLAIDARKIEWNVEDLDKIDIPTAVVFAGFYAGVVDEDTQSVNVTYRMMPRS</sequence>
<protein>
    <submittedName>
        <fullName evidence="2">Uncharacterized protein</fullName>
    </submittedName>
</protein>
<dbReference type="RefSeq" id="WP_323296292.1">
    <property type="nucleotide sequence ID" value="NZ_JAYFUM010000008.1"/>
</dbReference>
<organism evidence="2 3">
    <name type="scientific">Arcicella rigui</name>
    <dbReference type="NCBI Taxonomy" id="797020"/>
    <lineage>
        <taxon>Bacteria</taxon>
        <taxon>Pseudomonadati</taxon>
        <taxon>Bacteroidota</taxon>
        <taxon>Cytophagia</taxon>
        <taxon>Cytophagales</taxon>
        <taxon>Flectobacillaceae</taxon>
        <taxon>Arcicella</taxon>
    </lineage>
</organism>
<evidence type="ECO:0000256" key="1">
    <source>
        <dbReference type="SAM" id="SignalP"/>
    </source>
</evidence>
<keyword evidence="3" id="KW-1185">Reference proteome</keyword>
<reference evidence="2 3" key="1">
    <citation type="submission" date="2023-12" db="EMBL/GenBank/DDBJ databases">
        <title>Novel species of the genus Arcicella isolated from rivers.</title>
        <authorList>
            <person name="Lu H."/>
        </authorList>
    </citation>
    <scope>NUCLEOTIDE SEQUENCE [LARGE SCALE GENOMIC DNA]</scope>
    <source>
        <strain evidence="2 3">KCTC 23307</strain>
    </source>
</reference>
<gene>
    <name evidence="2" type="ORF">VB248_08305</name>
</gene>